<dbReference type="CDD" id="cd03894">
    <property type="entry name" value="M20_ArgE"/>
    <property type="match status" value="1"/>
</dbReference>
<gene>
    <name evidence="11" type="primary">argE</name>
    <name evidence="11" type="ORF">H0A68_13715</name>
</gene>
<dbReference type="GO" id="GO:0046872">
    <property type="term" value="F:metal ion binding"/>
    <property type="evidence" value="ECO:0007669"/>
    <property type="project" value="UniProtKB-KW"/>
</dbReference>
<dbReference type="InterPro" id="IPR010169">
    <property type="entry name" value="AcOrn-deacetyl"/>
</dbReference>
<name>A0A853FDG5_9BURK</name>
<dbReference type="PANTHER" id="PTHR43808">
    <property type="entry name" value="ACETYLORNITHINE DEACETYLASE"/>
    <property type="match status" value="1"/>
</dbReference>
<dbReference type="InterPro" id="IPR001261">
    <property type="entry name" value="ArgE/DapE_CS"/>
</dbReference>
<dbReference type="GO" id="GO:0008777">
    <property type="term" value="F:acetylornithine deacetylase activity"/>
    <property type="evidence" value="ECO:0007669"/>
    <property type="project" value="UniProtKB-EC"/>
</dbReference>
<dbReference type="Pfam" id="PF07687">
    <property type="entry name" value="M20_dimer"/>
    <property type="match status" value="1"/>
</dbReference>
<dbReference type="InterPro" id="IPR050072">
    <property type="entry name" value="Peptidase_M20A"/>
</dbReference>
<dbReference type="Gene3D" id="3.30.70.360">
    <property type="match status" value="1"/>
</dbReference>
<feature type="domain" description="Peptidase M20 dimerisation" evidence="10">
    <location>
        <begin position="171"/>
        <end position="282"/>
    </location>
</feature>
<evidence type="ECO:0000256" key="6">
    <source>
        <dbReference type="ARBA" id="ARBA00022723"/>
    </source>
</evidence>
<dbReference type="AlphaFoldDB" id="A0A853FDG5"/>
<evidence type="ECO:0000256" key="5">
    <source>
        <dbReference type="ARBA" id="ARBA00022605"/>
    </source>
</evidence>
<evidence type="ECO:0000313" key="11">
    <source>
        <dbReference type="EMBL" id="NYT37939.1"/>
    </source>
</evidence>
<proteinExistence type="inferred from homology"/>
<accession>A0A853FDG5</accession>
<evidence type="ECO:0000256" key="8">
    <source>
        <dbReference type="ARBA" id="ARBA00022833"/>
    </source>
</evidence>
<evidence type="ECO:0000313" key="12">
    <source>
        <dbReference type="Proteomes" id="UP000580517"/>
    </source>
</evidence>
<comment type="similarity">
    <text evidence="2">Belongs to the peptidase M20A family. ArgE subfamily.</text>
</comment>
<dbReference type="Pfam" id="PF01546">
    <property type="entry name" value="Peptidase_M20"/>
    <property type="match status" value="1"/>
</dbReference>
<dbReference type="RefSeq" id="WP_129969891.1">
    <property type="nucleotide sequence ID" value="NZ_JACCEW010000004.1"/>
</dbReference>
<evidence type="ECO:0000256" key="9">
    <source>
        <dbReference type="ARBA" id="ARBA00023285"/>
    </source>
</evidence>
<evidence type="ECO:0000256" key="2">
    <source>
        <dbReference type="ARBA" id="ARBA00005691"/>
    </source>
</evidence>
<dbReference type="PROSITE" id="PS00759">
    <property type="entry name" value="ARGE_DAPE_CPG2_2"/>
    <property type="match status" value="1"/>
</dbReference>
<keyword evidence="9" id="KW-0170">Cobalt</keyword>
<keyword evidence="3" id="KW-0963">Cytoplasm</keyword>
<keyword evidence="6" id="KW-0479">Metal-binding</keyword>
<evidence type="ECO:0000256" key="3">
    <source>
        <dbReference type="ARBA" id="ARBA00022490"/>
    </source>
</evidence>
<keyword evidence="8" id="KW-0862">Zinc</keyword>
<dbReference type="Gene3D" id="3.40.630.10">
    <property type="entry name" value="Zn peptidases"/>
    <property type="match status" value="1"/>
</dbReference>
<evidence type="ECO:0000256" key="4">
    <source>
        <dbReference type="ARBA" id="ARBA00022571"/>
    </source>
</evidence>
<evidence type="ECO:0000259" key="10">
    <source>
        <dbReference type="Pfam" id="PF07687"/>
    </source>
</evidence>
<dbReference type="NCBIfam" id="NF005710">
    <property type="entry name" value="PRK07522.1"/>
    <property type="match status" value="1"/>
</dbReference>
<organism evidence="11 12">
    <name type="scientific">Allopusillimonas soli</name>
    <dbReference type="NCBI Taxonomy" id="659016"/>
    <lineage>
        <taxon>Bacteria</taxon>
        <taxon>Pseudomonadati</taxon>
        <taxon>Pseudomonadota</taxon>
        <taxon>Betaproteobacteria</taxon>
        <taxon>Burkholderiales</taxon>
        <taxon>Alcaligenaceae</taxon>
        <taxon>Allopusillimonas</taxon>
    </lineage>
</organism>
<sequence>MTPQSLEMITRLVGFDTVSRNSNLELIHYVSDYLASHGIHSHLVSSDDGGKANLFATIGPSEEGGVVLSGHTDVVPVDGQPWDTDPFTITQKDGRLYGRGTCDMKSFSAVALAMVPHFLQRGIKRPIHLALSYDEEIGCFGAPSMIDRLVTDIPRPHAVIVGEPTSMRPIVAHKGIAALRTTVTGHEAHSSQVQRGVSAVTTAARLITFIDDMMAENREQADPECRFVPPYTTLHTGVVNGGTALNIISRTCSFVWDIRTLPGDDWRRYLERFQAYADSLLPAMQSVSPAASIHTEILADAPPLQDQGGAAQQLVFGLCGHAHTDVVPYAAEAGQFQERGFEVVLCGPGSIDQAHQPNEYIDVSQVSACERFFEQLADQLAS</sequence>
<keyword evidence="4" id="KW-0055">Arginine biosynthesis</keyword>
<keyword evidence="12" id="KW-1185">Reference proteome</keyword>
<dbReference type="OrthoDB" id="3665926at2"/>
<protein>
    <submittedName>
        <fullName evidence="11">Acetylornithine deacetylase</fullName>
        <ecNumber evidence="11">3.5.1.16</ecNumber>
    </submittedName>
</protein>
<keyword evidence="5" id="KW-0028">Amino-acid biosynthesis</keyword>
<evidence type="ECO:0000256" key="1">
    <source>
        <dbReference type="ARBA" id="ARBA00001947"/>
    </source>
</evidence>
<dbReference type="SUPFAM" id="SSF55031">
    <property type="entry name" value="Bacterial exopeptidase dimerisation domain"/>
    <property type="match status" value="1"/>
</dbReference>
<dbReference type="EMBL" id="JACCEW010000004">
    <property type="protein sequence ID" value="NYT37939.1"/>
    <property type="molecule type" value="Genomic_DNA"/>
</dbReference>
<dbReference type="Proteomes" id="UP000580517">
    <property type="component" value="Unassembled WGS sequence"/>
</dbReference>
<evidence type="ECO:0000256" key="7">
    <source>
        <dbReference type="ARBA" id="ARBA00022801"/>
    </source>
</evidence>
<comment type="cofactor">
    <cofactor evidence="1">
        <name>Zn(2+)</name>
        <dbReference type="ChEBI" id="CHEBI:29105"/>
    </cofactor>
</comment>
<dbReference type="PANTHER" id="PTHR43808:SF31">
    <property type="entry name" value="N-ACETYL-L-CITRULLINE DEACETYLASE"/>
    <property type="match status" value="1"/>
</dbReference>
<dbReference type="GO" id="GO:0006526">
    <property type="term" value="P:L-arginine biosynthetic process"/>
    <property type="evidence" value="ECO:0007669"/>
    <property type="project" value="UniProtKB-KW"/>
</dbReference>
<dbReference type="SUPFAM" id="SSF53187">
    <property type="entry name" value="Zn-dependent exopeptidases"/>
    <property type="match status" value="1"/>
</dbReference>
<dbReference type="InterPro" id="IPR011650">
    <property type="entry name" value="Peptidase_M20_dimer"/>
</dbReference>
<dbReference type="InterPro" id="IPR002933">
    <property type="entry name" value="Peptidase_M20"/>
</dbReference>
<dbReference type="InterPro" id="IPR036264">
    <property type="entry name" value="Bact_exopeptidase_dim_dom"/>
</dbReference>
<dbReference type="NCBIfam" id="TIGR01892">
    <property type="entry name" value="AcOrn-deacetyl"/>
    <property type="match status" value="1"/>
</dbReference>
<keyword evidence="7 11" id="KW-0378">Hydrolase</keyword>
<reference evidence="11 12" key="1">
    <citation type="submission" date="2020-07" db="EMBL/GenBank/DDBJ databases">
        <title>Taxonomic revisions and descriptions of new bacterial species based on genomic comparisons in the high-G+C-content subgroup of the family Alcaligenaceae.</title>
        <authorList>
            <person name="Szabo A."/>
            <person name="Felfoldi T."/>
        </authorList>
    </citation>
    <scope>NUCLEOTIDE SEQUENCE [LARGE SCALE GENOMIC DNA]</scope>
    <source>
        <strain evidence="11 12">DSM 25264</strain>
    </source>
</reference>
<comment type="caution">
    <text evidence="11">The sequence shown here is derived from an EMBL/GenBank/DDBJ whole genome shotgun (WGS) entry which is preliminary data.</text>
</comment>
<dbReference type="EC" id="3.5.1.16" evidence="11"/>